<dbReference type="InterPro" id="IPR013749">
    <property type="entry name" value="PM/HMP-P_kinase-1"/>
</dbReference>
<accession>A0A1F6CUS2</accession>
<evidence type="ECO:0000256" key="1">
    <source>
        <dbReference type="ARBA" id="ARBA00004948"/>
    </source>
</evidence>
<dbReference type="GO" id="GO:0005829">
    <property type="term" value="C:cytosol"/>
    <property type="evidence" value="ECO:0007669"/>
    <property type="project" value="TreeGrafter"/>
</dbReference>
<dbReference type="CDD" id="cd01169">
    <property type="entry name" value="HMPP_kinase"/>
    <property type="match status" value="1"/>
</dbReference>
<protein>
    <recommendedName>
        <fullName evidence="2">hydroxymethylpyrimidine kinase</fullName>
        <ecNumber evidence="2">2.7.1.49</ecNumber>
    </recommendedName>
</protein>
<evidence type="ECO:0000256" key="5">
    <source>
        <dbReference type="ARBA" id="ARBA00022777"/>
    </source>
</evidence>
<evidence type="ECO:0000256" key="4">
    <source>
        <dbReference type="ARBA" id="ARBA00022741"/>
    </source>
</evidence>
<evidence type="ECO:0000256" key="2">
    <source>
        <dbReference type="ARBA" id="ARBA00012135"/>
    </source>
</evidence>
<dbReference type="AlphaFoldDB" id="A0A1F6CUS2"/>
<dbReference type="GO" id="GO:0008972">
    <property type="term" value="F:phosphomethylpyrimidine kinase activity"/>
    <property type="evidence" value="ECO:0007669"/>
    <property type="project" value="InterPro"/>
</dbReference>
<dbReference type="GO" id="GO:0009228">
    <property type="term" value="P:thiamine biosynthetic process"/>
    <property type="evidence" value="ECO:0007669"/>
    <property type="project" value="InterPro"/>
</dbReference>
<organism evidence="8 9">
    <name type="scientific">Handelsmanbacteria sp. (strain RIFCSPLOWO2_12_FULL_64_10)</name>
    <dbReference type="NCBI Taxonomy" id="1817868"/>
    <lineage>
        <taxon>Bacteria</taxon>
        <taxon>Candidatus Handelsmaniibacteriota</taxon>
    </lineage>
</organism>
<dbReference type="EMBL" id="MFKF01000132">
    <property type="protein sequence ID" value="OGG52830.1"/>
    <property type="molecule type" value="Genomic_DNA"/>
</dbReference>
<dbReference type="PANTHER" id="PTHR20858">
    <property type="entry name" value="PHOSPHOMETHYLPYRIMIDINE KINASE"/>
    <property type="match status" value="1"/>
</dbReference>
<evidence type="ECO:0000313" key="8">
    <source>
        <dbReference type="EMBL" id="OGG52830.1"/>
    </source>
</evidence>
<evidence type="ECO:0000256" key="3">
    <source>
        <dbReference type="ARBA" id="ARBA00022679"/>
    </source>
</evidence>
<dbReference type="FunFam" id="3.40.1190.20:FF:000003">
    <property type="entry name" value="Phosphomethylpyrimidine kinase ThiD"/>
    <property type="match status" value="1"/>
</dbReference>
<keyword evidence="3" id="KW-0808">Transferase</keyword>
<dbReference type="GO" id="GO:0005524">
    <property type="term" value="F:ATP binding"/>
    <property type="evidence" value="ECO:0007669"/>
    <property type="project" value="UniProtKB-KW"/>
</dbReference>
<dbReference type="NCBIfam" id="TIGR00097">
    <property type="entry name" value="HMP-P_kinase"/>
    <property type="match status" value="1"/>
</dbReference>
<dbReference type="InterPro" id="IPR004399">
    <property type="entry name" value="HMP/HMP-P_kinase_dom"/>
</dbReference>
<reference evidence="8 9" key="1">
    <citation type="journal article" date="2016" name="Nat. Commun.">
        <title>Thousands of microbial genomes shed light on interconnected biogeochemical processes in an aquifer system.</title>
        <authorList>
            <person name="Anantharaman K."/>
            <person name="Brown C.T."/>
            <person name="Hug L.A."/>
            <person name="Sharon I."/>
            <person name="Castelle C.J."/>
            <person name="Probst A.J."/>
            <person name="Thomas B.C."/>
            <person name="Singh A."/>
            <person name="Wilkins M.J."/>
            <person name="Karaoz U."/>
            <person name="Brodie E.L."/>
            <person name="Williams K.H."/>
            <person name="Hubbard S.S."/>
            <person name="Banfield J.F."/>
        </authorList>
    </citation>
    <scope>NUCLEOTIDE SEQUENCE [LARGE SCALE GENOMIC DNA]</scope>
    <source>
        <strain evidence="9">RIFCSPLOWO2_12_FULL_64_10</strain>
    </source>
</reference>
<evidence type="ECO:0000256" key="6">
    <source>
        <dbReference type="ARBA" id="ARBA00022840"/>
    </source>
</evidence>
<keyword evidence="6" id="KW-0067">ATP-binding</keyword>
<keyword evidence="5 8" id="KW-0418">Kinase</keyword>
<keyword evidence="4" id="KW-0547">Nucleotide-binding</keyword>
<dbReference type="PANTHER" id="PTHR20858:SF17">
    <property type="entry name" value="HYDROXYMETHYLPYRIMIDINE_PHOSPHOMETHYLPYRIMIDINE KINASE THI20-RELATED"/>
    <property type="match status" value="1"/>
</dbReference>
<dbReference type="SUPFAM" id="SSF53613">
    <property type="entry name" value="Ribokinase-like"/>
    <property type="match status" value="1"/>
</dbReference>
<evidence type="ECO:0000259" key="7">
    <source>
        <dbReference type="Pfam" id="PF08543"/>
    </source>
</evidence>
<comment type="pathway">
    <text evidence="1">Cofactor biosynthesis; thiamine diphosphate biosynthesis.</text>
</comment>
<feature type="domain" description="Pyridoxamine kinase/Phosphomethylpyrimidine kinase" evidence="7">
    <location>
        <begin position="17"/>
        <end position="260"/>
    </location>
</feature>
<dbReference type="Gene3D" id="3.40.1190.20">
    <property type="match status" value="1"/>
</dbReference>
<dbReference type="Proteomes" id="UP000178606">
    <property type="component" value="Unassembled WGS sequence"/>
</dbReference>
<sequence length="268" mass="28130">MNERPSVPRILTVAGSDSGGGAGIQADLKTITVLGGFGASVVTALTAQNTVGVAGIFEVPLDFIARQFDAVASDIGADAAKTGMLVNPQIVRLIARKVVEHRIPNLVVDPVMVAKSGDPLLSEEARGAILDALIPLATVVTPNLPEAAVLAGIPVYTPDDMRRAAERIRASGVQHVLIKGGHLEGQAVDLLYDGCDFVEFSAERIDTQNTHGTGCAYSAAIATLLGHGHPVREAVRQAKAFITTAIRHCLSIGQGHGPVNPYAWIERR</sequence>
<dbReference type="Pfam" id="PF08543">
    <property type="entry name" value="Phos_pyr_kin"/>
    <property type="match status" value="1"/>
</dbReference>
<gene>
    <name evidence="8" type="ORF">A3F84_14220</name>
</gene>
<comment type="caution">
    <text evidence="8">The sequence shown here is derived from an EMBL/GenBank/DDBJ whole genome shotgun (WGS) entry which is preliminary data.</text>
</comment>
<proteinExistence type="predicted"/>
<dbReference type="GO" id="GO:0008902">
    <property type="term" value="F:hydroxymethylpyrimidine kinase activity"/>
    <property type="evidence" value="ECO:0007669"/>
    <property type="project" value="UniProtKB-EC"/>
</dbReference>
<evidence type="ECO:0000313" key="9">
    <source>
        <dbReference type="Proteomes" id="UP000178606"/>
    </source>
</evidence>
<dbReference type="EC" id="2.7.1.49" evidence="2"/>
<dbReference type="InterPro" id="IPR029056">
    <property type="entry name" value="Ribokinase-like"/>
</dbReference>
<name>A0A1F6CUS2_HANXR</name>